<dbReference type="RefSeq" id="WP_010010865.1">
    <property type="nucleotide sequence ID" value="NZ_AZCN01000070.1"/>
</dbReference>
<proteinExistence type="predicted"/>
<dbReference type="AlphaFoldDB" id="A0A0R1F372"/>
<evidence type="ECO:0000313" key="2">
    <source>
        <dbReference type="EMBL" id="KRK14691.1"/>
    </source>
</evidence>
<name>A0A0R1F372_9LACO</name>
<dbReference type="GeneID" id="65916226"/>
<dbReference type="PATRIC" id="fig|913848.6.peg.2260"/>
<reference evidence="2 3" key="1">
    <citation type="journal article" date="2015" name="Genome Announc.">
        <title>Expanding the biotechnology potential of lactobacilli through comparative genomics of 213 strains and associated genera.</title>
        <authorList>
            <person name="Sun Z."/>
            <person name="Harris H.M."/>
            <person name="McCann A."/>
            <person name="Guo C."/>
            <person name="Argimon S."/>
            <person name="Zhang W."/>
            <person name="Yang X."/>
            <person name="Jeffery I.B."/>
            <person name="Cooney J.C."/>
            <person name="Kagawa T.F."/>
            <person name="Liu W."/>
            <person name="Song Y."/>
            <person name="Salvetti E."/>
            <person name="Wrobel A."/>
            <person name="Rasinkangas P."/>
            <person name="Parkhill J."/>
            <person name="Rea M.C."/>
            <person name="O'Sullivan O."/>
            <person name="Ritari J."/>
            <person name="Douillard F.P."/>
            <person name="Paul Ross R."/>
            <person name="Yang R."/>
            <person name="Briner A.E."/>
            <person name="Felis G.E."/>
            <person name="de Vos W.M."/>
            <person name="Barrangou R."/>
            <person name="Klaenhammer T.R."/>
            <person name="Caufield P.W."/>
            <person name="Cui Y."/>
            <person name="Zhang H."/>
            <person name="O'Toole P.W."/>
        </authorList>
    </citation>
    <scope>NUCLEOTIDE SEQUENCE [LARGE SCALE GENOMIC DNA]</scope>
    <source>
        <strain evidence="2 3">DSM 20001</strain>
    </source>
</reference>
<keyword evidence="1" id="KW-0812">Transmembrane</keyword>
<dbReference type="NCBIfam" id="NF033218">
    <property type="entry name" value="anchor_AmaP"/>
    <property type="match status" value="1"/>
</dbReference>
<feature type="transmembrane region" description="Helical" evidence="1">
    <location>
        <begin position="44"/>
        <end position="71"/>
    </location>
</feature>
<keyword evidence="1" id="KW-0472">Membrane</keyword>
<dbReference type="EMBL" id="AZCN01000070">
    <property type="protein sequence ID" value="KRK14691.1"/>
    <property type="molecule type" value="Genomic_DNA"/>
</dbReference>
<dbReference type="Proteomes" id="UP000051181">
    <property type="component" value="Unassembled WGS sequence"/>
</dbReference>
<keyword evidence="1" id="KW-1133">Transmembrane helix</keyword>
<evidence type="ECO:0000313" key="3">
    <source>
        <dbReference type="Proteomes" id="UP000051181"/>
    </source>
</evidence>
<evidence type="ECO:0000256" key="1">
    <source>
        <dbReference type="SAM" id="Phobius"/>
    </source>
</evidence>
<evidence type="ECO:0008006" key="4">
    <source>
        <dbReference type="Google" id="ProtNLM"/>
    </source>
</evidence>
<sequence>MRPIFKFALGLLAFLGLLEAIWFGLLIEPMANWSGQLMQWQQEQIWLSWVGLGLAIIAGLIFLVLLFIALFKRSTTTSLNMKTKHGQLNISRTAVEKSVKYAVQEQHPVTEVDVAVQLLKHKALANAQVNATLTSTTNDLVGASQRIEKTAKRELTERLGVPVKNVDVHLLTVDQRKQPMTDVI</sequence>
<gene>
    <name evidence="2" type="ORF">FD22_GL002213</name>
</gene>
<protein>
    <recommendedName>
        <fullName evidence="4">Alkaline shock response membrane anchor protein AmaP</fullName>
    </recommendedName>
</protein>
<organism evidence="2 3">
    <name type="scientific">Loigolactobacillus coryniformis subsp. coryniformis KCTC 3167 = DSM 20001</name>
    <dbReference type="NCBI Taxonomy" id="913848"/>
    <lineage>
        <taxon>Bacteria</taxon>
        <taxon>Bacillati</taxon>
        <taxon>Bacillota</taxon>
        <taxon>Bacilli</taxon>
        <taxon>Lactobacillales</taxon>
        <taxon>Lactobacillaceae</taxon>
        <taxon>Loigolactobacillus</taxon>
    </lineage>
</organism>
<accession>A0A0R1F372</accession>
<comment type="caution">
    <text evidence="2">The sequence shown here is derived from an EMBL/GenBank/DDBJ whole genome shotgun (WGS) entry which is preliminary data.</text>
</comment>
<dbReference type="eggNOG" id="COG1302">
    <property type="taxonomic scope" value="Bacteria"/>
</dbReference>